<feature type="transmembrane region" description="Helical" evidence="1">
    <location>
        <begin position="80"/>
        <end position="100"/>
    </location>
</feature>
<reference evidence="2 3" key="1">
    <citation type="submission" date="2017-01" db="EMBL/GenBank/DDBJ databases">
        <authorList>
            <person name="Mah S.A."/>
            <person name="Swanson W.J."/>
            <person name="Moy G.W."/>
            <person name="Vacquier V.D."/>
        </authorList>
    </citation>
    <scope>NUCLEOTIDE SEQUENCE [LARGE SCALE GENOMIC DNA]</scope>
    <source>
        <strain evidence="2 3">M9</strain>
    </source>
</reference>
<dbReference type="AlphaFoldDB" id="A0A1R3VMU3"/>
<dbReference type="PANTHER" id="PTHR35867">
    <property type="entry name" value="PROTEIN RSEC"/>
    <property type="match status" value="1"/>
</dbReference>
<dbReference type="PIRSF" id="PIRSF004923">
    <property type="entry name" value="RseC"/>
    <property type="match status" value="1"/>
</dbReference>
<proteinExistence type="predicted"/>
<organism evidence="2 3">
    <name type="scientific">Ectothiorhodosinus mongolicus</name>
    <dbReference type="NCBI Taxonomy" id="233100"/>
    <lineage>
        <taxon>Bacteria</taxon>
        <taxon>Pseudomonadati</taxon>
        <taxon>Pseudomonadota</taxon>
        <taxon>Gammaproteobacteria</taxon>
        <taxon>Chromatiales</taxon>
        <taxon>Ectothiorhodospiraceae</taxon>
        <taxon>Ectothiorhodosinus</taxon>
    </lineage>
</organism>
<dbReference type="STRING" id="233100.SAMN05216526_0357"/>
<protein>
    <submittedName>
        <fullName evidence="2">Positive regulator of sigma(E), RseC/MucC</fullName>
    </submittedName>
</protein>
<keyword evidence="1" id="KW-1133">Transmembrane helix</keyword>
<dbReference type="Pfam" id="PF04246">
    <property type="entry name" value="RseC_MucC"/>
    <property type="match status" value="1"/>
</dbReference>
<evidence type="ECO:0000256" key="1">
    <source>
        <dbReference type="SAM" id="Phobius"/>
    </source>
</evidence>
<accession>A0A1R3VMU3</accession>
<evidence type="ECO:0000313" key="3">
    <source>
        <dbReference type="Proteomes" id="UP000223759"/>
    </source>
</evidence>
<name>A0A1R3VMU3_9GAMM</name>
<gene>
    <name evidence="2" type="ORF">SAMN05216526_0357</name>
</gene>
<dbReference type="InterPro" id="IPR007359">
    <property type="entry name" value="SigmaE_reg_RseC_MucC"/>
</dbReference>
<keyword evidence="1" id="KW-0472">Membrane</keyword>
<feature type="transmembrane region" description="Helical" evidence="1">
    <location>
        <begin position="106"/>
        <end position="124"/>
    </location>
</feature>
<dbReference type="RefSeq" id="WP_076754405.1">
    <property type="nucleotide sequence ID" value="NZ_CP023018.1"/>
</dbReference>
<keyword evidence="3" id="KW-1185">Reference proteome</keyword>
<evidence type="ECO:0000313" key="2">
    <source>
        <dbReference type="EMBL" id="SIT65901.1"/>
    </source>
</evidence>
<dbReference type="OrthoDB" id="9795854at2"/>
<dbReference type="Proteomes" id="UP000223759">
    <property type="component" value="Unassembled WGS sequence"/>
</dbReference>
<dbReference type="EMBL" id="FTPK01000001">
    <property type="protein sequence ID" value="SIT65901.1"/>
    <property type="molecule type" value="Genomic_DNA"/>
</dbReference>
<sequence>MIEEKARVIRVEESGFAWVETQRQSTCGSCSVAKGCGTSVIAKMFSNRRAMVRVIDPVGVSLGDEVMVGIEESALLRGSLLIYLLPLVFMLLAALLAQTAGVPEGGVIALGGLGLLAGFGLLALQNRRMRQDPRYQPVVLRRLPPVIPVAPGVLAP</sequence>
<dbReference type="PANTHER" id="PTHR35867:SF1">
    <property type="entry name" value="PROTEIN RSEC"/>
    <property type="match status" value="1"/>
</dbReference>
<keyword evidence="1" id="KW-0812">Transmembrane</keyword>
<dbReference type="InterPro" id="IPR026268">
    <property type="entry name" value="RseC"/>
</dbReference>